<dbReference type="EMBL" id="NCKV01006319">
    <property type="protein sequence ID" value="RWS23513.1"/>
    <property type="molecule type" value="Genomic_DNA"/>
</dbReference>
<dbReference type="InterPro" id="IPR032675">
    <property type="entry name" value="LRR_dom_sf"/>
</dbReference>
<dbReference type="STRING" id="299467.A0A443S7N5"/>
<dbReference type="Proteomes" id="UP000288716">
    <property type="component" value="Unassembled WGS sequence"/>
</dbReference>
<dbReference type="SUPFAM" id="SSF52058">
    <property type="entry name" value="L domain-like"/>
    <property type="match status" value="1"/>
</dbReference>
<dbReference type="InterPro" id="IPR001611">
    <property type="entry name" value="Leu-rich_rpt"/>
</dbReference>
<sequence length="76" mass="8765">MIEIDFSMNALRTLHANTFKKLNQLLTLNLTNNPLDNLPKAIFQDLTSLTSLDLRTVTINNIDIVHFASMRRLKHM</sequence>
<evidence type="ECO:0000313" key="2">
    <source>
        <dbReference type="Proteomes" id="UP000288716"/>
    </source>
</evidence>
<dbReference type="VEuPathDB" id="VectorBase:LDEU008529"/>
<dbReference type="Gene3D" id="3.80.10.10">
    <property type="entry name" value="Ribonuclease Inhibitor"/>
    <property type="match status" value="1"/>
</dbReference>
<name>A0A443S7N5_9ACAR</name>
<organism evidence="1 2">
    <name type="scientific">Leptotrombidium deliense</name>
    <dbReference type="NCBI Taxonomy" id="299467"/>
    <lineage>
        <taxon>Eukaryota</taxon>
        <taxon>Metazoa</taxon>
        <taxon>Ecdysozoa</taxon>
        <taxon>Arthropoda</taxon>
        <taxon>Chelicerata</taxon>
        <taxon>Arachnida</taxon>
        <taxon>Acari</taxon>
        <taxon>Acariformes</taxon>
        <taxon>Trombidiformes</taxon>
        <taxon>Prostigmata</taxon>
        <taxon>Anystina</taxon>
        <taxon>Parasitengona</taxon>
        <taxon>Trombiculoidea</taxon>
        <taxon>Trombiculidae</taxon>
        <taxon>Leptotrombidium</taxon>
    </lineage>
</organism>
<gene>
    <name evidence="1" type="ORF">B4U80_13920</name>
</gene>
<proteinExistence type="predicted"/>
<keyword evidence="2" id="KW-1185">Reference proteome</keyword>
<reference evidence="1 2" key="1">
    <citation type="journal article" date="2018" name="Gigascience">
        <title>Genomes of trombidid mites reveal novel predicted allergens and laterally-transferred genes associated with secondary metabolism.</title>
        <authorList>
            <person name="Dong X."/>
            <person name="Chaisiri K."/>
            <person name="Xia D."/>
            <person name="Armstrong S.D."/>
            <person name="Fang Y."/>
            <person name="Donnelly M.J."/>
            <person name="Kadowaki T."/>
            <person name="McGarry J.W."/>
            <person name="Darby A.C."/>
            <person name="Makepeace B.L."/>
        </authorList>
    </citation>
    <scope>NUCLEOTIDE SEQUENCE [LARGE SCALE GENOMIC DNA]</scope>
    <source>
        <strain evidence="1">UoL-UT</strain>
    </source>
</reference>
<protein>
    <submittedName>
        <fullName evidence="1">Uncharacterized protein</fullName>
    </submittedName>
</protein>
<dbReference type="Pfam" id="PF13855">
    <property type="entry name" value="LRR_8"/>
    <property type="match status" value="1"/>
</dbReference>
<accession>A0A443S7N5</accession>
<evidence type="ECO:0000313" key="1">
    <source>
        <dbReference type="EMBL" id="RWS23513.1"/>
    </source>
</evidence>
<comment type="caution">
    <text evidence="1">The sequence shown here is derived from an EMBL/GenBank/DDBJ whole genome shotgun (WGS) entry which is preliminary data.</text>
</comment>
<dbReference type="AlphaFoldDB" id="A0A443S7N5"/>